<keyword evidence="1" id="KW-1133">Transmembrane helix</keyword>
<evidence type="ECO:0000313" key="2">
    <source>
        <dbReference type="EMBL" id="OAK64615.1"/>
    </source>
</evidence>
<dbReference type="AlphaFoldDB" id="A0AA91DR53"/>
<dbReference type="EMBL" id="LVHG01000037">
    <property type="protein sequence ID" value="OAK64615.1"/>
    <property type="molecule type" value="Genomic_DNA"/>
</dbReference>
<evidence type="ECO:0000313" key="3">
    <source>
        <dbReference type="Proteomes" id="UP000077852"/>
    </source>
</evidence>
<keyword evidence="1" id="KW-0472">Membrane</keyword>
<feature type="transmembrane region" description="Helical" evidence="1">
    <location>
        <begin position="49"/>
        <end position="71"/>
    </location>
</feature>
<dbReference type="RefSeq" id="WP_081267742.1">
    <property type="nucleotide sequence ID" value="NZ_LVHG01000037.1"/>
</dbReference>
<organism evidence="2 3">
    <name type="scientific">Variovorax paradoxus</name>
    <dbReference type="NCBI Taxonomy" id="34073"/>
    <lineage>
        <taxon>Bacteria</taxon>
        <taxon>Pseudomonadati</taxon>
        <taxon>Pseudomonadota</taxon>
        <taxon>Betaproteobacteria</taxon>
        <taxon>Burkholderiales</taxon>
        <taxon>Comamonadaceae</taxon>
        <taxon>Variovorax</taxon>
    </lineage>
</organism>
<protein>
    <submittedName>
        <fullName evidence="2">Uncharacterized protein</fullName>
    </submittedName>
</protein>
<sequence>MNGWRQLATILWPSFLVACGMEVLVFALFDPLNTFCGADALRMSRQSLYTAAFFVFWLMAAASSACTVLLARPPAAERRGAPPQTFSG</sequence>
<gene>
    <name evidence="2" type="ORF">A3K87_14670</name>
</gene>
<keyword evidence="1" id="KW-0812">Transmembrane</keyword>
<evidence type="ECO:0000256" key="1">
    <source>
        <dbReference type="SAM" id="Phobius"/>
    </source>
</evidence>
<comment type="caution">
    <text evidence="2">The sequence shown here is derived from an EMBL/GenBank/DDBJ whole genome shotgun (WGS) entry which is preliminary data.</text>
</comment>
<dbReference type="Proteomes" id="UP000077852">
    <property type="component" value="Unassembled WGS sequence"/>
</dbReference>
<accession>A0AA91DR53</accession>
<name>A0AA91DR53_VARPD</name>
<feature type="transmembrane region" description="Helical" evidence="1">
    <location>
        <begin position="7"/>
        <end position="29"/>
    </location>
</feature>
<reference evidence="2 3" key="1">
    <citation type="submission" date="2016-03" db="EMBL/GenBank/DDBJ databases">
        <title>Genome sequence of Variovorax paradoxus KB5.</title>
        <authorList>
            <person name="Jeong H."/>
            <person name="Hong C.E."/>
            <person name="Jo S.H."/>
            <person name="Park J.M."/>
        </authorList>
    </citation>
    <scope>NUCLEOTIDE SEQUENCE [LARGE SCALE GENOMIC DNA]</scope>
    <source>
        <strain evidence="2 3">KB5</strain>
    </source>
</reference>
<proteinExistence type="predicted"/>
<dbReference type="PROSITE" id="PS51257">
    <property type="entry name" value="PROKAR_LIPOPROTEIN"/>
    <property type="match status" value="1"/>
</dbReference>